<dbReference type="SUPFAM" id="SSF51366">
    <property type="entry name" value="Ribulose-phoshate binding barrel"/>
    <property type="match status" value="1"/>
</dbReference>
<name>A0A382YG19_9ZZZZ</name>
<dbReference type="Pfam" id="PF00834">
    <property type="entry name" value="Ribul_P_3_epim"/>
    <property type="match status" value="1"/>
</dbReference>
<dbReference type="PROSITE" id="PS01085">
    <property type="entry name" value="RIBUL_P_3_EPIMER_1"/>
    <property type="match status" value="1"/>
</dbReference>
<feature type="non-terminal residue" evidence="3">
    <location>
        <position position="65"/>
    </location>
</feature>
<reference evidence="3" key="1">
    <citation type="submission" date="2018-05" db="EMBL/GenBank/DDBJ databases">
        <authorList>
            <person name="Lanie J.A."/>
            <person name="Ng W.-L."/>
            <person name="Kazmierczak K.M."/>
            <person name="Andrzejewski T.M."/>
            <person name="Davidsen T.M."/>
            <person name="Wayne K.J."/>
            <person name="Tettelin H."/>
            <person name="Glass J.I."/>
            <person name="Rusch D."/>
            <person name="Podicherti R."/>
            <person name="Tsui H.-C.T."/>
            <person name="Winkler M.E."/>
        </authorList>
    </citation>
    <scope>NUCLEOTIDE SEQUENCE</scope>
</reference>
<accession>A0A382YG19</accession>
<dbReference type="EMBL" id="UINC01175345">
    <property type="protein sequence ID" value="SVD81929.1"/>
    <property type="molecule type" value="Genomic_DNA"/>
</dbReference>
<proteinExistence type="predicted"/>
<protein>
    <recommendedName>
        <fullName evidence="4">Ribulose-phosphate 3-epimerase</fullName>
    </recommendedName>
</protein>
<dbReference type="InterPro" id="IPR000056">
    <property type="entry name" value="Ribul_P_3_epim-like"/>
</dbReference>
<dbReference type="InterPro" id="IPR013785">
    <property type="entry name" value="Aldolase_TIM"/>
</dbReference>
<evidence type="ECO:0000313" key="3">
    <source>
        <dbReference type="EMBL" id="SVD81929.1"/>
    </source>
</evidence>
<evidence type="ECO:0008006" key="4">
    <source>
        <dbReference type="Google" id="ProtNLM"/>
    </source>
</evidence>
<dbReference type="AlphaFoldDB" id="A0A382YG19"/>
<dbReference type="GO" id="GO:0046872">
    <property type="term" value="F:metal ion binding"/>
    <property type="evidence" value="ECO:0007669"/>
    <property type="project" value="UniProtKB-KW"/>
</dbReference>
<sequence length="65" mass="7340">MKKIQISPSILSADFSQLKNEIKRLEEAGADMIHVDVMDGHFVPNLTIGSPVIKNLRKYTKLPFD</sequence>
<keyword evidence="1" id="KW-0479">Metal-binding</keyword>
<dbReference type="PANTHER" id="PTHR11749">
    <property type="entry name" value="RIBULOSE-5-PHOSPHATE-3-EPIMERASE"/>
    <property type="match status" value="1"/>
</dbReference>
<keyword evidence="2" id="KW-0413">Isomerase</keyword>
<dbReference type="GO" id="GO:0016857">
    <property type="term" value="F:racemase and epimerase activity, acting on carbohydrates and derivatives"/>
    <property type="evidence" value="ECO:0007669"/>
    <property type="project" value="InterPro"/>
</dbReference>
<organism evidence="3">
    <name type="scientific">marine metagenome</name>
    <dbReference type="NCBI Taxonomy" id="408172"/>
    <lineage>
        <taxon>unclassified sequences</taxon>
        <taxon>metagenomes</taxon>
        <taxon>ecological metagenomes</taxon>
    </lineage>
</organism>
<dbReference type="InterPro" id="IPR011060">
    <property type="entry name" value="RibuloseP-bd_barrel"/>
</dbReference>
<evidence type="ECO:0000256" key="1">
    <source>
        <dbReference type="ARBA" id="ARBA00022723"/>
    </source>
</evidence>
<gene>
    <name evidence="3" type="ORF">METZ01_LOCUS434783</name>
</gene>
<dbReference type="GO" id="GO:0005975">
    <property type="term" value="P:carbohydrate metabolic process"/>
    <property type="evidence" value="ECO:0007669"/>
    <property type="project" value="InterPro"/>
</dbReference>
<dbReference type="Gene3D" id="3.20.20.70">
    <property type="entry name" value="Aldolase class I"/>
    <property type="match status" value="1"/>
</dbReference>
<evidence type="ECO:0000256" key="2">
    <source>
        <dbReference type="ARBA" id="ARBA00023235"/>
    </source>
</evidence>